<protein>
    <recommendedName>
        <fullName evidence="10">Fluoride-specific ion channel FluC</fullName>
    </recommendedName>
</protein>
<comment type="similarity">
    <text evidence="7 10">Belongs to the fluoride channel Fluc/FEX (TC 1.A.43) family.</text>
</comment>
<comment type="function">
    <text evidence="9 10">Fluoride-specific ion channel. Important for reducing fluoride concentration in the cell, thus reducing its toxicity.</text>
</comment>
<evidence type="ECO:0000256" key="2">
    <source>
        <dbReference type="ARBA" id="ARBA00022475"/>
    </source>
</evidence>
<sequence length="172" mass="17078">MGTGEGGGPVEPVGPVGPGIDPDVDLHRAADRAETAGGGLWRVLAAVSVGGALGALARYGAGEVWPAPWGVLGVNVLGCALIGVLMVLVTERGGARWGHPLLRPFLGTGVLGGFTTFSAYAADVVHLLDEGRAALASAYAGGTLAGGLGAVWAGAALTRRALRGSYEGIGLR</sequence>
<name>A0ABW2GFV5_9ACTN</name>
<keyword evidence="10" id="KW-0813">Transport</keyword>
<dbReference type="PANTHER" id="PTHR28259">
    <property type="entry name" value="FLUORIDE EXPORT PROTEIN 1-RELATED"/>
    <property type="match status" value="1"/>
</dbReference>
<keyword evidence="10" id="KW-0406">Ion transport</keyword>
<evidence type="ECO:0000256" key="7">
    <source>
        <dbReference type="ARBA" id="ARBA00035120"/>
    </source>
</evidence>
<comment type="catalytic activity">
    <reaction evidence="8">
        <text>fluoride(in) = fluoride(out)</text>
        <dbReference type="Rhea" id="RHEA:76159"/>
        <dbReference type="ChEBI" id="CHEBI:17051"/>
    </reaction>
    <physiologicalReaction direction="left-to-right" evidence="8">
        <dbReference type="Rhea" id="RHEA:76160"/>
    </physiologicalReaction>
</comment>
<keyword evidence="3 10" id="KW-0812">Transmembrane</keyword>
<evidence type="ECO:0000256" key="10">
    <source>
        <dbReference type="HAMAP-Rule" id="MF_00454"/>
    </source>
</evidence>
<dbReference type="InterPro" id="IPR003691">
    <property type="entry name" value="FluC"/>
</dbReference>
<dbReference type="HAMAP" id="MF_00454">
    <property type="entry name" value="FluC"/>
    <property type="match status" value="1"/>
</dbReference>
<dbReference type="EMBL" id="JBHSZO010000022">
    <property type="protein sequence ID" value="MFC7219608.1"/>
    <property type="molecule type" value="Genomic_DNA"/>
</dbReference>
<gene>
    <name evidence="10" type="primary">fluC</name>
    <name evidence="10" type="synonym">crcB</name>
    <name evidence="11" type="ORF">ACFQLX_15750</name>
</gene>
<evidence type="ECO:0000256" key="5">
    <source>
        <dbReference type="ARBA" id="ARBA00023136"/>
    </source>
</evidence>
<feature type="transmembrane region" description="Helical" evidence="10">
    <location>
        <begin position="67"/>
        <end position="89"/>
    </location>
</feature>
<evidence type="ECO:0000256" key="4">
    <source>
        <dbReference type="ARBA" id="ARBA00022989"/>
    </source>
</evidence>
<dbReference type="Proteomes" id="UP001596413">
    <property type="component" value="Unassembled WGS sequence"/>
</dbReference>
<evidence type="ECO:0000256" key="3">
    <source>
        <dbReference type="ARBA" id="ARBA00022692"/>
    </source>
</evidence>
<keyword evidence="12" id="KW-1185">Reference proteome</keyword>
<evidence type="ECO:0000256" key="8">
    <source>
        <dbReference type="ARBA" id="ARBA00035585"/>
    </source>
</evidence>
<keyword evidence="2 10" id="KW-1003">Cell membrane</keyword>
<evidence type="ECO:0000313" key="11">
    <source>
        <dbReference type="EMBL" id="MFC7219608.1"/>
    </source>
</evidence>
<dbReference type="Pfam" id="PF02537">
    <property type="entry name" value="CRCB"/>
    <property type="match status" value="1"/>
</dbReference>
<keyword evidence="6 10" id="KW-0407">Ion channel</keyword>
<feature type="binding site" evidence="10">
    <location>
        <position position="115"/>
    </location>
    <ligand>
        <name>Na(+)</name>
        <dbReference type="ChEBI" id="CHEBI:29101"/>
        <note>structural</note>
    </ligand>
</feature>
<accession>A0ABW2GFV5</accession>
<keyword evidence="4 10" id="KW-1133">Transmembrane helix</keyword>
<dbReference type="PANTHER" id="PTHR28259:SF1">
    <property type="entry name" value="FLUORIDE EXPORT PROTEIN 1-RELATED"/>
    <property type="match status" value="1"/>
</dbReference>
<feature type="transmembrane region" description="Helical" evidence="10">
    <location>
        <begin position="40"/>
        <end position="61"/>
    </location>
</feature>
<keyword evidence="5 10" id="KW-0472">Membrane</keyword>
<evidence type="ECO:0000256" key="9">
    <source>
        <dbReference type="ARBA" id="ARBA00049940"/>
    </source>
</evidence>
<feature type="binding site" evidence="10">
    <location>
        <position position="112"/>
    </location>
    <ligand>
        <name>Na(+)</name>
        <dbReference type="ChEBI" id="CHEBI:29101"/>
        <note>structural</note>
    </ligand>
</feature>
<evidence type="ECO:0000313" key="12">
    <source>
        <dbReference type="Proteomes" id="UP001596413"/>
    </source>
</evidence>
<comment type="activity regulation">
    <text evidence="10">Na(+) is not transported, but it plays an essential structural role and its presence is essential for fluoride channel function.</text>
</comment>
<organism evidence="11 12">
    <name type="scientific">Streptomyces polyrhachis</name>
    <dbReference type="NCBI Taxonomy" id="1282885"/>
    <lineage>
        <taxon>Bacteria</taxon>
        <taxon>Bacillati</taxon>
        <taxon>Actinomycetota</taxon>
        <taxon>Actinomycetes</taxon>
        <taxon>Kitasatosporales</taxon>
        <taxon>Streptomycetaceae</taxon>
        <taxon>Streptomyces</taxon>
    </lineage>
</organism>
<feature type="transmembrane region" description="Helical" evidence="10">
    <location>
        <begin position="134"/>
        <end position="157"/>
    </location>
</feature>
<keyword evidence="10" id="KW-0915">Sodium</keyword>
<comment type="subcellular location">
    <subcellularLocation>
        <location evidence="1 10">Cell membrane</location>
        <topology evidence="1 10">Multi-pass membrane protein</topology>
    </subcellularLocation>
</comment>
<feature type="transmembrane region" description="Helical" evidence="10">
    <location>
        <begin position="101"/>
        <end position="122"/>
    </location>
</feature>
<proteinExistence type="inferred from homology"/>
<keyword evidence="10" id="KW-0479">Metal-binding</keyword>
<evidence type="ECO:0000256" key="6">
    <source>
        <dbReference type="ARBA" id="ARBA00023303"/>
    </source>
</evidence>
<reference evidence="12" key="1">
    <citation type="journal article" date="2019" name="Int. J. Syst. Evol. Microbiol.">
        <title>The Global Catalogue of Microorganisms (GCM) 10K type strain sequencing project: providing services to taxonomists for standard genome sequencing and annotation.</title>
        <authorList>
            <consortium name="The Broad Institute Genomics Platform"/>
            <consortium name="The Broad Institute Genome Sequencing Center for Infectious Disease"/>
            <person name="Wu L."/>
            <person name="Ma J."/>
        </authorList>
    </citation>
    <scope>NUCLEOTIDE SEQUENCE [LARGE SCALE GENOMIC DNA]</scope>
    <source>
        <strain evidence="12">CGMCC 1.13681</strain>
    </source>
</reference>
<evidence type="ECO:0000256" key="1">
    <source>
        <dbReference type="ARBA" id="ARBA00004651"/>
    </source>
</evidence>
<comment type="caution">
    <text evidence="11">The sequence shown here is derived from an EMBL/GenBank/DDBJ whole genome shotgun (WGS) entry which is preliminary data.</text>
</comment>
<dbReference type="RefSeq" id="WP_386415501.1">
    <property type="nucleotide sequence ID" value="NZ_JBHSZO010000022.1"/>
</dbReference>